<dbReference type="InterPro" id="IPR036922">
    <property type="entry name" value="Rieske_2Fe-2S_sf"/>
</dbReference>
<protein>
    <submittedName>
        <fullName evidence="6">Nitrite reductase/ring-hydroxylating ferredoxin subunit</fullName>
    </submittedName>
</protein>
<dbReference type="PANTHER" id="PTHR21496:SF23">
    <property type="entry name" value="3-PHENYLPROPIONATE_CINNAMIC ACID DIOXYGENASE FERREDOXIN SUBUNIT"/>
    <property type="match status" value="1"/>
</dbReference>
<dbReference type="GO" id="GO:0051537">
    <property type="term" value="F:2 iron, 2 sulfur cluster binding"/>
    <property type="evidence" value="ECO:0007669"/>
    <property type="project" value="UniProtKB-KW"/>
</dbReference>
<reference evidence="6 7" key="1">
    <citation type="submission" date="2019-06" db="EMBL/GenBank/DDBJ databases">
        <title>Sequencing the genomes of 1000 actinobacteria strains.</title>
        <authorList>
            <person name="Klenk H.-P."/>
        </authorList>
    </citation>
    <scope>NUCLEOTIDE SEQUENCE [LARGE SCALE GENOMIC DNA]</scope>
    <source>
        <strain evidence="6 7">DSM 12362</strain>
    </source>
</reference>
<dbReference type="GO" id="GO:0016705">
    <property type="term" value="F:oxidoreductase activity, acting on paired donors, with incorporation or reduction of molecular oxygen"/>
    <property type="evidence" value="ECO:0007669"/>
    <property type="project" value="UniProtKB-ARBA"/>
</dbReference>
<keyword evidence="2" id="KW-0479">Metal-binding</keyword>
<evidence type="ECO:0000313" key="6">
    <source>
        <dbReference type="EMBL" id="TQM97760.1"/>
    </source>
</evidence>
<feature type="domain" description="Rieske" evidence="5">
    <location>
        <begin position="13"/>
        <end position="127"/>
    </location>
</feature>
<proteinExistence type="predicted"/>
<keyword evidence="3" id="KW-0408">Iron</keyword>
<dbReference type="AlphaFoldDB" id="A0A543KRT5"/>
<dbReference type="RefSeq" id="WP_141819570.1">
    <property type="nucleotide sequence ID" value="NZ_BAAAIL010000001.1"/>
</dbReference>
<dbReference type="Gene3D" id="2.102.10.10">
    <property type="entry name" value="Rieske [2Fe-2S] iron-sulphur domain"/>
    <property type="match status" value="1"/>
</dbReference>
<evidence type="ECO:0000256" key="1">
    <source>
        <dbReference type="ARBA" id="ARBA00022714"/>
    </source>
</evidence>
<evidence type="ECO:0000259" key="5">
    <source>
        <dbReference type="PROSITE" id="PS51296"/>
    </source>
</evidence>
<keyword evidence="4" id="KW-0411">Iron-sulfur</keyword>
<dbReference type="Proteomes" id="UP000315133">
    <property type="component" value="Unassembled WGS sequence"/>
</dbReference>
<dbReference type="SUPFAM" id="SSF50022">
    <property type="entry name" value="ISP domain"/>
    <property type="match status" value="1"/>
</dbReference>
<sequence>MTTQPAQRQATRHVLAAAADVPPGTNTEVVVEGRSFALINDQGRLHLLRNVCPHHGAPLCHGRVQGHMLPSEPHTYEWSGDDEDHRVVVCPWHGYKFTLKDGRSLTEPDRMRVRSYEVVREGDEIVTYL</sequence>
<gene>
    <name evidence="6" type="ORF">FB476_2685</name>
</gene>
<dbReference type="EMBL" id="VFPU01000001">
    <property type="protein sequence ID" value="TQM97760.1"/>
    <property type="molecule type" value="Genomic_DNA"/>
</dbReference>
<accession>A0A543KRT5</accession>
<dbReference type="Pfam" id="PF00355">
    <property type="entry name" value="Rieske"/>
    <property type="match status" value="1"/>
</dbReference>
<evidence type="ECO:0000313" key="7">
    <source>
        <dbReference type="Proteomes" id="UP000315133"/>
    </source>
</evidence>
<keyword evidence="7" id="KW-1185">Reference proteome</keyword>
<dbReference type="GO" id="GO:0046872">
    <property type="term" value="F:metal ion binding"/>
    <property type="evidence" value="ECO:0007669"/>
    <property type="project" value="UniProtKB-KW"/>
</dbReference>
<keyword evidence="1" id="KW-0001">2Fe-2S</keyword>
<dbReference type="PANTHER" id="PTHR21496">
    <property type="entry name" value="FERREDOXIN-RELATED"/>
    <property type="match status" value="1"/>
</dbReference>
<dbReference type="OrthoDB" id="9795104at2"/>
<dbReference type="GO" id="GO:0004497">
    <property type="term" value="F:monooxygenase activity"/>
    <property type="evidence" value="ECO:0007669"/>
    <property type="project" value="UniProtKB-ARBA"/>
</dbReference>
<evidence type="ECO:0000256" key="4">
    <source>
        <dbReference type="ARBA" id="ARBA00023014"/>
    </source>
</evidence>
<evidence type="ECO:0000256" key="3">
    <source>
        <dbReference type="ARBA" id="ARBA00023004"/>
    </source>
</evidence>
<comment type="caution">
    <text evidence="6">The sequence shown here is derived from an EMBL/GenBank/DDBJ whole genome shotgun (WGS) entry which is preliminary data.</text>
</comment>
<dbReference type="PROSITE" id="PS51296">
    <property type="entry name" value="RIESKE"/>
    <property type="match status" value="1"/>
</dbReference>
<name>A0A543KRT5_9MICO</name>
<evidence type="ECO:0000256" key="2">
    <source>
        <dbReference type="ARBA" id="ARBA00022723"/>
    </source>
</evidence>
<dbReference type="InterPro" id="IPR017941">
    <property type="entry name" value="Rieske_2Fe-2S"/>
</dbReference>
<organism evidence="6 7">
    <name type="scientific">Ornithinimicrobium humiphilum</name>
    <dbReference type="NCBI Taxonomy" id="125288"/>
    <lineage>
        <taxon>Bacteria</taxon>
        <taxon>Bacillati</taxon>
        <taxon>Actinomycetota</taxon>
        <taxon>Actinomycetes</taxon>
        <taxon>Micrococcales</taxon>
        <taxon>Ornithinimicrobiaceae</taxon>
        <taxon>Ornithinimicrobium</taxon>
    </lineage>
</organism>